<dbReference type="InterPro" id="IPR050706">
    <property type="entry name" value="Cyclic-di-GMP_PDE-like"/>
</dbReference>
<keyword evidence="6" id="KW-1185">Reference proteome</keyword>
<evidence type="ECO:0000259" key="3">
    <source>
        <dbReference type="PROSITE" id="PS50885"/>
    </source>
</evidence>
<dbReference type="Pfam" id="PF00990">
    <property type="entry name" value="GGDEF"/>
    <property type="match status" value="1"/>
</dbReference>
<dbReference type="InterPro" id="IPR003660">
    <property type="entry name" value="HAMP_dom"/>
</dbReference>
<dbReference type="SMART" id="SM00267">
    <property type="entry name" value="GGDEF"/>
    <property type="match status" value="1"/>
</dbReference>
<dbReference type="Gene3D" id="3.30.110.200">
    <property type="match status" value="1"/>
</dbReference>
<feature type="transmembrane region" description="Helical" evidence="1">
    <location>
        <begin position="154"/>
        <end position="175"/>
    </location>
</feature>
<evidence type="ECO:0000259" key="2">
    <source>
        <dbReference type="PROSITE" id="PS50883"/>
    </source>
</evidence>
<dbReference type="NCBIfam" id="TIGR00254">
    <property type="entry name" value="GGDEF"/>
    <property type="match status" value="1"/>
</dbReference>
<accession>A0A840UTN8</accession>
<dbReference type="InterPro" id="IPR000160">
    <property type="entry name" value="GGDEF_dom"/>
</dbReference>
<dbReference type="Pfam" id="PF00563">
    <property type="entry name" value="EAL"/>
    <property type="match status" value="1"/>
</dbReference>
<keyword evidence="1" id="KW-1133">Transmembrane helix</keyword>
<dbReference type="Pfam" id="PF16448">
    <property type="entry name" value="LapD_MoxY_N"/>
    <property type="match status" value="1"/>
</dbReference>
<dbReference type="PROSITE" id="PS50883">
    <property type="entry name" value="EAL"/>
    <property type="match status" value="1"/>
</dbReference>
<gene>
    <name evidence="5" type="ORF">HNQ81_001937</name>
</gene>
<evidence type="ECO:0000313" key="6">
    <source>
        <dbReference type="Proteomes" id="UP000539642"/>
    </source>
</evidence>
<protein>
    <submittedName>
        <fullName evidence="5">Diguanylate cyclase (GGDEF)-like protein</fullName>
    </submittedName>
</protein>
<dbReference type="Gene3D" id="3.20.20.450">
    <property type="entry name" value="EAL domain"/>
    <property type="match status" value="1"/>
</dbReference>
<dbReference type="SUPFAM" id="SSF55073">
    <property type="entry name" value="Nucleotide cyclase"/>
    <property type="match status" value="1"/>
</dbReference>
<dbReference type="InterPro" id="IPR001633">
    <property type="entry name" value="EAL_dom"/>
</dbReference>
<dbReference type="GO" id="GO:0071111">
    <property type="term" value="F:cyclic-guanylate-specific phosphodiesterase activity"/>
    <property type="evidence" value="ECO:0007669"/>
    <property type="project" value="InterPro"/>
</dbReference>
<sequence>MTLYRQLLLFTLVLFFVLFVGVWLDKLQSTRSFLVDQLESHAQDTATSLGLSLSPHMADNDLATAETMMNALFDRGYYRIISLRDVADKVLAERTVAVAIDGVPAWFIDLVPLQTPGASSLVMAGWNQAGSLYIESHPGYAYRTLWQTAVRTTVMFLLAGVAVLVLGGLGMRLLLRPLQRVERQAEAIGRREYEIQENMPRTRELRRVVESMNRMTVKVRDMFAEQAGLAEKLRKNAYSDVVTGLGNRRYLQGQVRAGKSDPGAGGGAFILVQVLGLQAVNEEHGFAAGDELLRKVAAVLTRVVQPFAAAAPARLSGGDFGIYLPEISRVDAEHVAESVATNLARLAPQQVGVSDNLAAVGAAVYARPVSFSRMLAEADTVLQAARRQGANSWLVRTFDPVADDGVRGKTWWKNALQDVLARRGIVLLAQPVTAGGDGEVLHTELFTRVVVDDEAPISAAVFIPLAERLQLMTRLDRLILEEVFNRSRSWRQSATIAVNLSPTSLEDREFEAWLLTRLREGGKGMPRFVFEFIEFGAIHHLQAVRQFAEAIRELGHGIGLDHFGQSFANFGYLKSLRPEYVKIDRSYAVGLEEEQGDNRFFVTVLSSAAHSLDIMVIAEGVENESQRQALAAMNVDGIQGYLTGYPEVMGE</sequence>
<dbReference type="PROSITE" id="PS50887">
    <property type="entry name" value="GGDEF"/>
    <property type="match status" value="1"/>
</dbReference>
<dbReference type="InterPro" id="IPR032244">
    <property type="entry name" value="LapD_MoxY_N"/>
</dbReference>
<dbReference type="CDD" id="cd01948">
    <property type="entry name" value="EAL"/>
    <property type="match status" value="1"/>
</dbReference>
<dbReference type="InterPro" id="IPR043128">
    <property type="entry name" value="Rev_trsase/Diguanyl_cyclase"/>
</dbReference>
<keyword evidence="1" id="KW-0812">Transmembrane</keyword>
<dbReference type="EMBL" id="JACHEO010000010">
    <property type="protein sequence ID" value="MBB5348206.1"/>
    <property type="molecule type" value="Genomic_DNA"/>
</dbReference>
<dbReference type="InterPro" id="IPR035919">
    <property type="entry name" value="EAL_sf"/>
</dbReference>
<feature type="domain" description="GGDEF" evidence="4">
    <location>
        <begin position="265"/>
        <end position="398"/>
    </location>
</feature>
<dbReference type="Gene3D" id="3.30.70.270">
    <property type="match status" value="1"/>
</dbReference>
<dbReference type="SMART" id="SM00052">
    <property type="entry name" value="EAL"/>
    <property type="match status" value="1"/>
</dbReference>
<reference evidence="5 6" key="1">
    <citation type="submission" date="2020-08" db="EMBL/GenBank/DDBJ databases">
        <title>Genomic Encyclopedia of Type Strains, Phase IV (KMG-IV): sequencing the most valuable type-strain genomes for metagenomic binning, comparative biology and taxonomic classification.</title>
        <authorList>
            <person name="Goeker M."/>
        </authorList>
    </citation>
    <scope>NUCLEOTIDE SEQUENCE [LARGE SCALE GENOMIC DNA]</scope>
    <source>
        <strain evidence="5 6">DSM 28570</strain>
    </source>
</reference>
<dbReference type="PROSITE" id="PS50885">
    <property type="entry name" value="HAMP"/>
    <property type="match status" value="1"/>
</dbReference>
<dbReference type="GO" id="GO:0016020">
    <property type="term" value="C:membrane"/>
    <property type="evidence" value="ECO:0007669"/>
    <property type="project" value="InterPro"/>
</dbReference>
<dbReference type="PANTHER" id="PTHR33121">
    <property type="entry name" value="CYCLIC DI-GMP PHOSPHODIESTERASE PDEF"/>
    <property type="match status" value="1"/>
</dbReference>
<dbReference type="Pfam" id="PF00672">
    <property type="entry name" value="HAMP"/>
    <property type="match status" value="1"/>
</dbReference>
<dbReference type="Proteomes" id="UP000539642">
    <property type="component" value="Unassembled WGS sequence"/>
</dbReference>
<name>A0A840UTN8_9BACT</name>
<dbReference type="InterPro" id="IPR042461">
    <property type="entry name" value="LapD_MoxY_peri_C"/>
</dbReference>
<dbReference type="SUPFAM" id="SSF141868">
    <property type="entry name" value="EAL domain-like"/>
    <property type="match status" value="1"/>
</dbReference>
<comment type="caution">
    <text evidence="5">The sequence shown here is derived from an EMBL/GenBank/DDBJ whole genome shotgun (WGS) entry which is preliminary data.</text>
</comment>
<dbReference type="PANTHER" id="PTHR33121:SF79">
    <property type="entry name" value="CYCLIC DI-GMP PHOSPHODIESTERASE PDED-RELATED"/>
    <property type="match status" value="1"/>
</dbReference>
<feature type="domain" description="HAMP" evidence="3">
    <location>
        <begin position="172"/>
        <end position="224"/>
    </location>
</feature>
<dbReference type="GO" id="GO:0007165">
    <property type="term" value="P:signal transduction"/>
    <property type="evidence" value="ECO:0007669"/>
    <property type="project" value="InterPro"/>
</dbReference>
<dbReference type="AlphaFoldDB" id="A0A840UTN8"/>
<dbReference type="InterPro" id="IPR029787">
    <property type="entry name" value="Nucleotide_cyclase"/>
</dbReference>
<dbReference type="RefSeq" id="WP_183350727.1">
    <property type="nucleotide sequence ID" value="NZ_JACHEO010000010.1"/>
</dbReference>
<evidence type="ECO:0000256" key="1">
    <source>
        <dbReference type="SAM" id="Phobius"/>
    </source>
</evidence>
<keyword evidence="1" id="KW-0472">Membrane</keyword>
<feature type="domain" description="EAL" evidence="2">
    <location>
        <begin position="409"/>
        <end position="651"/>
    </location>
</feature>
<proteinExistence type="predicted"/>
<organism evidence="5 6">
    <name type="scientific">Desulfoprunum benzoelyticum</name>
    <dbReference type="NCBI Taxonomy" id="1506996"/>
    <lineage>
        <taxon>Bacteria</taxon>
        <taxon>Pseudomonadati</taxon>
        <taxon>Thermodesulfobacteriota</taxon>
        <taxon>Desulfobulbia</taxon>
        <taxon>Desulfobulbales</taxon>
        <taxon>Desulfobulbaceae</taxon>
        <taxon>Desulfoprunum</taxon>
    </lineage>
</organism>
<dbReference type="Gene3D" id="6.20.270.20">
    <property type="entry name" value="LapD/MoxY periplasmic domain"/>
    <property type="match status" value="1"/>
</dbReference>
<evidence type="ECO:0000313" key="5">
    <source>
        <dbReference type="EMBL" id="MBB5348206.1"/>
    </source>
</evidence>
<dbReference type="CDD" id="cd01949">
    <property type="entry name" value="GGDEF"/>
    <property type="match status" value="1"/>
</dbReference>
<evidence type="ECO:0000259" key="4">
    <source>
        <dbReference type="PROSITE" id="PS50887"/>
    </source>
</evidence>